<evidence type="ECO:0000313" key="1">
    <source>
        <dbReference type="EMBL" id="PQM53724.1"/>
    </source>
</evidence>
<dbReference type="RefSeq" id="WP_105294540.1">
    <property type="nucleotide sequence ID" value="NZ_PUEV01000012.1"/>
</dbReference>
<organism evidence="1 2">
    <name type="scientific">Mycolicibacter virginiensis</name>
    <dbReference type="NCBI Taxonomy" id="1795032"/>
    <lineage>
        <taxon>Bacteria</taxon>
        <taxon>Bacillati</taxon>
        <taxon>Actinomycetota</taxon>
        <taxon>Actinomycetes</taxon>
        <taxon>Mycobacteriales</taxon>
        <taxon>Mycobacteriaceae</taxon>
        <taxon>Mycolicibacter</taxon>
    </lineage>
</organism>
<keyword evidence="2" id="KW-1185">Reference proteome</keyword>
<reference evidence="1 2" key="1">
    <citation type="submission" date="2018-02" db="EMBL/GenBank/DDBJ databases">
        <title>Draft genome sequence of Mycobacterium virginiense isolated from mud of a swine farm in Japan.</title>
        <authorList>
            <person name="Ohya K."/>
        </authorList>
    </citation>
    <scope>NUCLEOTIDE SEQUENCE [LARGE SCALE GENOMIC DNA]</scope>
    <source>
        <strain evidence="1 2">GF75</strain>
    </source>
</reference>
<name>A0A9X7P028_9MYCO</name>
<accession>A0A9X7P028</accession>
<proteinExistence type="predicted"/>
<protein>
    <submittedName>
        <fullName evidence="1">Uncharacterized protein</fullName>
    </submittedName>
</protein>
<comment type="caution">
    <text evidence="1">The sequence shown here is derived from an EMBL/GenBank/DDBJ whole genome shotgun (WGS) entry which is preliminary data.</text>
</comment>
<sequence>MLLRTAASLVVICRGPGGGLYYKGMRLSDSAAIRVDTVTSNSNGYTATNAADGTRYEVSSQGLTIVIDGQVVASEAAVESAFL</sequence>
<gene>
    <name evidence="1" type="ORF">C5U48_02630</name>
</gene>
<dbReference type="Proteomes" id="UP000237911">
    <property type="component" value="Unassembled WGS sequence"/>
</dbReference>
<dbReference type="EMBL" id="PUEV01000012">
    <property type="protein sequence ID" value="PQM53724.1"/>
    <property type="molecule type" value="Genomic_DNA"/>
</dbReference>
<dbReference type="AlphaFoldDB" id="A0A9X7P028"/>
<evidence type="ECO:0000313" key="2">
    <source>
        <dbReference type="Proteomes" id="UP000237911"/>
    </source>
</evidence>